<sequence>MNRKIRKQILIRLQKNNPHPMPQLNGTSPFEILIATVLSAQATDVSVNKVTTRLYPLANTAPMLLEFGIEKLKEQIKTIGLYNIKAKNIINICHILLEKHGGDVPANLAALEDLPGVGRKTANVVLNTCFHWPVIAVDRHVFRVCNRSRFAIGRNVTEVENKLLKYVPKKFQIHCHQWFILHGRYTCLSRKPRCKSCHIEDLCEFKKTNS</sequence>
<keyword evidence="2 12" id="KW-0004">4Fe-4S</keyword>
<keyword evidence="4 12" id="KW-0227">DNA damage</keyword>
<evidence type="ECO:0000259" key="13">
    <source>
        <dbReference type="SMART" id="SM00478"/>
    </source>
</evidence>
<name>A0A451DCX9_9GAMM</name>
<feature type="binding site" evidence="12">
    <location>
        <position position="197"/>
    </location>
    <ligand>
        <name>[4Fe-4S] cluster</name>
        <dbReference type="ChEBI" id="CHEBI:49883"/>
    </ligand>
</feature>
<dbReference type="PROSITE" id="PS00764">
    <property type="entry name" value="ENDONUCLEASE_III_1"/>
    <property type="match status" value="1"/>
</dbReference>
<dbReference type="InterPro" id="IPR011257">
    <property type="entry name" value="DNA_glycosylase"/>
</dbReference>
<evidence type="ECO:0000256" key="4">
    <source>
        <dbReference type="ARBA" id="ARBA00022763"/>
    </source>
</evidence>
<dbReference type="RefSeq" id="WP_157989797.1">
    <property type="nucleotide sequence ID" value="NZ_LR217720.1"/>
</dbReference>
<dbReference type="SMART" id="SM00478">
    <property type="entry name" value="ENDO3c"/>
    <property type="match status" value="1"/>
</dbReference>
<dbReference type="FunFam" id="1.10.1670.10:FF:000001">
    <property type="entry name" value="Endonuclease III"/>
    <property type="match status" value="1"/>
</dbReference>
<dbReference type="NCBIfam" id="TIGR01083">
    <property type="entry name" value="nth"/>
    <property type="match status" value="1"/>
</dbReference>
<keyword evidence="8 12" id="KW-0238">DNA-binding</keyword>
<dbReference type="GO" id="GO:0051539">
    <property type="term" value="F:4 iron, 4 sulfur cluster binding"/>
    <property type="evidence" value="ECO:0007669"/>
    <property type="project" value="UniProtKB-UniRule"/>
</dbReference>
<evidence type="ECO:0000256" key="2">
    <source>
        <dbReference type="ARBA" id="ARBA00022485"/>
    </source>
</evidence>
<evidence type="ECO:0000256" key="12">
    <source>
        <dbReference type="HAMAP-Rule" id="MF_00942"/>
    </source>
</evidence>
<dbReference type="GO" id="GO:0006285">
    <property type="term" value="P:base-excision repair, AP site formation"/>
    <property type="evidence" value="ECO:0007669"/>
    <property type="project" value="TreeGrafter"/>
</dbReference>
<dbReference type="Gene3D" id="1.10.1670.10">
    <property type="entry name" value="Helix-hairpin-Helix base-excision DNA repair enzymes (C-terminal)"/>
    <property type="match status" value="1"/>
</dbReference>
<dbReference type="PANTHER" id="PTHR10359:SF18">
    <property type="entry name" value="ENDONUCLEASE III"/>
    <property type="match status" value="1"/>
</dbReference>
<protein>
    <recommendedName>
        <fullName evidence="12">Endonuclease III</fullName>
        <ecNumber evidence="12">4.2.99.18</ecNumber>
    </recommendedName>
    <alternativeName>
        <fullName evidence="12">DNA-(apurinic or apyrimidinic site) lyase</fullName>
    </alternativeName>
</protein>
<evidence type="ECO:0000256" key="9">
    <source>
        <dbReference type="ARBA" id="ARBA00023204"/>
    </source>
</evidence>
<keyword evidence="6 12" id="KW-0408">Iron</keyword>
<evidence type="ECO:0000256" key="5">
    <source>
        <dbReference type="ARBA" id="ARBA00022801"/>
    </source>
</evidence>
<evidence type="ECO:0000256" key="6">
    <source>
        <dbReference type="ARBA" id="ARBA00023004"/>
    </source>
</evidence>
<dbReference type="InterPro" id="IPR023170">
    <property type="entry name" value="HhH_base_excis_C"/>
</dbReference>
<dbReference type="HAMAP" id="MF_00942">
    <property type="entry name" value="Nth"/>
    <property type="match status" value="1"/>
</dbReference>
<feature type="domain" description="HhH-GPD" evidence="13">
    <location>
        <begin position="38"/>
        <end position="185"/>
    </location>
</feature>
<evidence type="ECO:0000313" key="15">
    <source>
        <dbReference type="Proteomes" id="UP000294418"/>
    </source>
</evidence>
<dbReference type="EMBL" id="LR217720">
    <property type="protein sequence ID" value="VFP84323.1"/>
    <property type="molecule type" value="Genomic_DNA"/>
</dbReference>
<feature type="binding site" evidence="12">
    <location>
        <position position="187"/>
    </location>
    <ligand>
        <name>[4Fe-4S] cluster</name>
        <dbReference type="ChEBI" id="CHEBI:49883"/>
    </ligand>
</feature>
<keyword evidence="3 12" id="KW-0479">Metal-binding</keyword>
<dbReference type="CDD" id="cd00056">
    <property type="entry name" value="ENDO3c"/>
    <property type="match status" value="1"/>
</dbReference>
<dbReference type="GO" id="GO:0140078">
    <property type="term" value="F:class I DNA-(apurinic or apyrimidinic site) endonuclease activity"/>
    <property type="evidence" value="ECO:0007669"/>
    <property type="project" value="UniProtKB-EC"/>
</dbReference>
<evidence type="ECO:0000256" key="11">
    <source>
        <dbReference type="ARBA" id="ARBA00023295"/>
    </source>
</evidence>
<dbReference type="Pfam" id="PF00633">
    <property type="entry name" value="HHH"/>
    <property type="match status" value="1"/>
</dbReference>
<dbReference type="GO" id="GO:0003677">
    <property type="term" value="F:DNA binding"/>
    <property type="evidence" value="ECO:0007669"/>
    <property type="project" value="UniProtKB-UniRule"/>
</dbReference>
<dbReference type="GO" id="GO:0019104">
    <property type="term" value="F:DNA N-glycosylase activity"/>
    <property type="evidence" value="ECO:0007669"/>
    <property type="project" value="UniProtKB-UniRule"/>
</dbReference>
<evidence type="ECO:0000256" key="10">
    <source>
        <dbReference type="ARBA" id="ARBA00023239"/>
    </source>
</evidence>
<keyword evidence="14" id="KW-0540">Nuclease</keyword>
<keyword evidence="5 12" id="KW-0378">Hydrolase</keyword>
<dbReference type="Pfam" id="PF00730">
    <property type="entry name" value="HhH-GPD"/>
    <property type="match status" value="1"/>
</dbReference>
<comment type="catalytic activity">
    <reaction evidence="12">
        <text>2'-deoxyribonucleotide-(2'-deoxyribose 5'-phosphate)-2'-deoxyribonucleotide-DNA = a 3'-end 2'-deoxyribonucleotide-(2,3-dehydro-2,3-deoxyribose 5'-phosphate)-DNA + a 5'-end 5'-phospho-2'-deoxyribonucleoside-DNA + H(+)</text>
        <dbReference type="Rhea" id="RHEA:66592"/>
        <dbReference type="Rhea" id="RHEA-COMP:13180"/>
        <dbReference type="Rhea" id="RHEA-COMP:16897"/>
        <dbReference type="Rhea" id="RHEA-COMP:17067"/>
        <dbReference type="ChEBI" id="CHEBI:15378"/>
        <dbReference type="ChEBI" id="CHEBI:136412"/>
        <dbReference type="ChEBI" id="CHEBI:157695"/>
        <dbReference type="ChEBI" id="CHEBI:167181"/>
        <dbReference type="EC" id="4.2.99.18"/>
    </reaction>
</comment>
<dbReference type="InterPro" id="IPR003265">
    <property type="entry name" value="HhH-GPD_domain"/>
</dbReference>
<dbReference type="PIRSF" id="PIRSF001435">
    <property type="entry name" value="Nth"/>
    <property type="match status" value="1"/>
</dbReference>
<accession>A0A451DCX9</accession>
<dbReference type="InterPro" id="IPR000445">
    <property type="entry name" value="HhH_motif"/>
</dbReference>
<evidence type="ECO:0000256" key="1">
    <source>
        <dbReference type="ARBA" id="ARBA00008343"/>
    </source>
</evidence>
<organism evidence="14 15">
    <name type="scientific">Candidatus Erwinia haradaeae</name>
    <dbReference type="NCBI Taxonomy" id="1922217"/>
    <lineage>
        <taxon>Bacteria</taxon>
        <taxon>Pseudomonadati</taxon>
        <taxon>Pseudomonadota</taxon>
        <taxon>Gammaproteobacteria</taxon>
        <taxon>Enterobacterales</taxon>
        <taxon>Erwiniaceae</taxon>
        <taxon>Erwinia</taxon>
    </lineage>
</organism>
<comment type="function">
    <text evidence="12">DNA repair enzyme that has both DNA N-glycosylase activity and AP-lyase activity. The DNA N-glycosylase activity releases various damaged pyrimidines from DNA by cleaving the N-glycosidic bond, leaving an AP (apurinic/apyrimidinic) site. The AP-lyase activity cleaves the phosphodiester bond 3' to the AP site by a beta-elimination, leaving a 3'-terminal unsaturated sugar and a product with a terminal 5'-phosphate.</text>
</comment>
<gene>
    <name evidence="12 14" type="primary">nth</name>
    <name evidence="14" type="ORF">ERCILAFE3058_405</name>
</gene>
<feature type="binding site" evidence="12">
    <location>
        <position position="203"/>
    </location>
    <ligand>
        <name>[4Fe-4S] cluster</name>
        <dbReference type="ChEBI" id="CHEBI:49883"/>
    </ligand>
</feature>
<comment type="cofactor">
    <cofactor evidence="12">
        <name>[4Fe-4S] cluster</name>
        <dbReference type="ChEBI" id="CHEBI:49883"/>
    </cofactor>
    <text evidence="12">Binds 1 [4Fe-4S] cluster.</text>
</comment>
<dbReference type="Proteomes" id="UP000294418">
    <property type="component" value="Chromosome"/>
</dbReference>
<dbReference type="Gene3D" id="1.10.340.30">
    <property type="entry name" value="Hypothetical protein, domain 2"/>
    <property type="match status" value="1"/>
</dbReference>
<comment type="similarity">
    <text evidence="1 12">Belongs to the Nth/MutY family.</text>
</comment>
<evidence type="ECO:0000256" key="3">
    <source>
        <dbReference type="ARBA" id="ARBA00022723"/>
    </source>
</evidence>
<keyword evidence="11 12" id="KW-0326">Glycosidase</keyword>
<dbReference type="FunFam" id="1.10.340.30:FF:000001">
    <property type="entry name" value="Endonuclease III"/>
    <property type="match status" value="1"/>
</dbReference>
<dbReference type="GO" id="GO:0046872">
    <property type="term" value="F:metal ion binding"/>
    <property type="evidence" value="ECO:0007669"/>
    <property type="project" value="UniProtKB-KW"/>
</dbReference>
<feature type="binding site" evidence="12">
    <location>
        <position position="194"/>
    </location>
    <ligand>
        <name>[4Fe-4S] cluster</name>
        <dbReference type="ChEBI" id="CHEBI:49883"/>
    </ligand>
</feature>
<keyword evidence="7 12" id="KW-0411">Iron-sulfur</keyword>
<dbReference type="EC" id="4.2.99.18" evidence="12"/>
<dbReference type="InterPro" id="IPR005759">
    <property type="entry name" value="Nth"/>
</dbReference>
<evidence type="ECO:0000256" key="7">
    <source>
        <dbReference type="ARBA" id="ARBA00023014"/>
    </source>
</evidence>
<dbReference type="AlphaFoldDB" id="A0A451DCX9"/>
<keyword evidence="9 12" id="KW-0234">DNA repair</keyword>
<evidence type="ECO:0000313" key="14">
    <source>
        <dbReference type="EMBL" id="VFP84323.1"/>
    </source>
</evidence>
<dbReference type="PANTHER" id="PTHR10359">
    <property type="entry name" value="A/G-SPECIFIC ADENINE GLYCOSYLASE/ENDONUCLEASE III"/>
    <property type="match status" value="1"/>
</dbReference>
<dbReference type="OrthoDB" id="9800977at2"/>
<dbReference type="SUPFAM" id="SSF48150">
    <property type="entry name" value="DNA-glycosylase"/>
    <property type="match status" value="1"/>
</dbReference>
<keyword evidence="14" id="KW-0255">Endonuclease</keyword>
<proteinExistence type="inferred from homology"/>
<reference evidence="14 15" key="1">
    <citation type="submission" date="2019-02" db="EMBL/GenBank/DDBJ databases">
        <authorList>
            <person name="Manzano-Marin A."/>
            <person name="Manzano-Marin A."/>
        </authorList>
    </citation>
    <scope>NUCLEOTIDE SEQUENCE [LARGE SCALE GENOMIC DNA]</scope>
    <source>
        <strain evidence="14 15">ErCilaricifoliae</strain>
    </source>
</reference>
<dbReference type="InterPro" id="IPR004035">
    <property type="entry name" value="Endouclease-III_FeS-bd_BS"/>
</dbReference>
<evidence type="ECO:0000256" key="8">
    <source>
        <dbReference type="ARBA" id="ARBA00023125"/>
    </source>
</evidence>
<keyword evidence="10 12" id="KW-0456">Lyase</keyword>